<name>A0A0B6Y4R3_9EUPU</name>
<dbReference type="EMBL" id="HACG01004213">
    <property type="protein sequence ID" value="CEK51078.1"/>
    <property type="molecule type" value="Transcribed_RNA"/>
</dbReference>
<reference evidence="1" key="1">
    <citation type="submission" date="2014-12" db="EMBL/GenBank/DDBJ databases">
        <title>Insight into the proteome of Arion vulgaris.</title>
        <authorList>
            <person name="Aradska J."/>
            <person name="Bulat T."/>
            <person name="Smidak R."/>
            <person name="Sarate P."/>
            <person name="Gangsoo J."/>
            <person name="Sialana F."/>
            <person name="Bilban M."/>
            <person name="Lubec G."/>
        </authorList>
    </citation>
    <scope>NUCLEOTIDE SEQUENCE</scope>
    <source>
        <tissue evidence="1">Skin</tissue>
    </source>
</reference>
<accession>A0A0B6Y4R3</accession>
<dbReference type="AlphaFoldDB" id="A0A0B6Y4R3"/>
<proteinExistence type="predicted"/>
<feature type="non-terminal residue" evidence="1">
    <location>
        <position position="58"/>
    </location>
</feature>
<gene>
    <name evidence="1" type="primary">ORF12423</name>
</gene>
<protein>
    <submittedName>
        <fullName evidence="1">Uncharacterized protein</fullName>
    </submittedName>
</protein>
<sequence length="58" mass="6718">MKFIDAVKTLCKITVYFQYQSLSTWKPSLYVKPNLLCGTFSILKCRNSPETTPHIYIS</sequence>
<evidence type="ECO:0000313" key="1">
    <source>
        <dbReference type="EMBL" id="CEK51078.1"/>
    </source>
</evidence>
<organism evidence="1">
    <name type="scientific">Arion vulgaris</name>
    <dbReference type="NCBI Taxonomy" id="1028688"/>
    <lineage>
        <taxon>Eukaryota</taxon>
        <taxon>Metazoa</taxon>
        <taxon>Spiralia</taxon>
        <taxon>Lophotrochozoa</taxon>
        <taxon>Mollusca</taxon>
        <taxon>Gastropoda</taxon>
        <taxon>Heterobranchia</taxon>
        <taxon>Euthyneura</taxon>
        <taxon>Panpulmonata</taxon>
        <taxon>Eupulmonata</taxon>
        <taxon>Stylommatophora</taxon>
        <taxon>Helicina</taxon>
        <taxon>Arionoidea</taxon>
        <taxon>Arionidae</taxon>
        <taxon>Arion</taxon>
    </lineage>
</organism>